<proteinExistence type="predicted"/>
<dbReference type="PROSITE" id="PS50846">
    <property type="entry name" value="HMA_2"/>
    <property type="match status" value="1"/>
</dbReference>
<name>A0A9D1EES6_9FIRM</name>
<dbReference type="EMBL" id="DVHN01000106">
    <property type="protein sequence ID" value="HIR88959.1"/>
    <property type="molecule type" value="Genomic_DNA"/>
</dbReference>
<dbReference type="Pfam" id="PF00403">
    <property type="entry name" value="HMA"/>
    <property type="match status" value="1"/>
</dbReference>
<gene>
    <name evidence="3" type="ORF">IAC96_08430</name>
</gene>
<reference evidence="3" key="1">
    <citation type="submission" date="2020-10" db="EMBL/GenBank/DDBJ databases">
        <authorList>
            <person name="Gilroy R."/>
        </authorList>
    </citation>
    <scope>NUCLEOTIDE SEQUENCE</scope>
    <source>
        <strain evidence="3">ChiW13-3771</strain>
    </source>
</reference>
<evidence type="ECO:0000259" key="2">
    <source>
        <dbReference type="PROSITE" id="PS50846"/>
    </source>
</evidence>
<sequence>MKKVFKVEDLDCAHCAAKLEDALNRVNGVNKATVNFLSQKITLDVEDGKLDEVVKTMVSTAKKIEPDCTILV</sequence>
<accession>A0A9D1EES6</accession>
<dbReference type="Proteomes" id="UP000824201">
    <property type="component" value="Unassembled WGS sequence"/>
</dbReference>
<evidence type="ECO:0000256" key="1">
    <source>
        <dbReference type="ARBA" id="ARBA00022723"/>
    </source>
</evidence>
<reference evidence="3" key="2">
    <citation type="journal article" date="2021" name="PeerJ">
        <title>Extensive microbial diversity within the chicken gut microbiome revealed by metagenomics and culture.</title>
        <authorList>
            <person name="Gilroy R."/>
            <person name="Ravi A."/>
            <person name="Getino M."/>
            <person name="Pursley I."/>
            <person name="Horton D.L."/>
            <person name="Alikhan N.F."/>
            <person name="Baker D."/>
            <person name="Gharbi K."/>
            <person name="Hall N."/>
            <person name="Watson M."/>
            <person name="Adriaenssens E.M."/>
            <person name="Foster-Nyarko E."/>
            <person name="Jarju S."/>
            <person name="Secka A."/>
            <person name="Antonio M."/>
            <person name="Oren A."/>
            <person name="Chaudhuri R.R."/>
            <person name="La Ragione R."/>
            <person name="Hildebrand F."/>
            <person name="Pallen M.J."/>
        </authorList>
    </citation>
    <scope>NUCLEOTIDE SEQUENCE</scope>
    <source>
        <strain evidence="3">ChiW13-3771</strain>
    </source>
</reference>
<keyword evidence="1" id="KW-0479">Metal-binding</keyword>
<dbReference type="SUPFAM" id="SSF55008">
    <property type="entry name" value="HMA, heavy metal-associated domain"/>
    <property type="match status" value="1"/>
</dbReference>
<protein>
    <submittedName>
        <fullName evidence="3">Cation transporter</fullName>
    </submittedName>
</protein>
<dbReference type="CDD" id="cd00371">
    <property type="entry name" value="HMA"/>
    <property type="match status" value="1"/>
</dbReference>
<dbReference type="InterPro" id="IPR006121">
    <property type="entry name" value="HMA_dom"/>
</dbReference>
<evidence type="ECO:0000313" key="4">
    <source>
        <dbReference type="Proteomes" id="UP000824201"/>
    </source>
</evidence>
<dbReference type="GO" id="GO:0046872">
    <property type="term" value="F:metal ion binding"/>
    <property type="evidence" value="ECO:0007669"/>
    <property type="project" value="UniProtKB-KW"/>
</dbReference>
<dbReference type="Gene3D" id="3.30.70.100">
    <property type="match status" value="1"/>
</dbReference>
<feature type="domain" description="HMA" evidence="2">
    <location>
        <begin position="1"/>
        <end position="69"/>
    </location>
</feature>
<dbReference type="InterPro" id="IPR036163">
    <property type="entry name" value="HMA_dom_sf"/>
</dbReference>
<dbReference type="AlphaFoldDB" id="A0A9D1EES6"/>
<dbReference type="InterPro" id="IPR017969">
    <property type="entry name" value="Heavy-metal-associated_CS"/>
</dbReference>
<organism evidence="3 4">
    <name type="scientific">Candidatus Fimimorpha faecalis</name>
    <dbReference type="NCBI Taxonomy" id="2840824"/>
    <lineage>
        <taxon>Bacteria</taxon>
        <taxon>Bacillati</taxon>
        <taxon>Bacillota</taxon>
        <taxon>Clostridia</taxon>
        <taxon>Eubacteriales</taxon>
        <taxon>Candidatus Fimimorpha</taxon>
    </lineage>
</organism>
<evidence type="ECO:0000313" key="3">
    <source>
        <dbReference type="EMBL" id="HIR88959.1"/>
    </source>
</evidence>
<dbReference type="PROSITE" id="PS01047">
    <property type="entry name" value="HMA_1"/>
    <property type="match status" value="1"/>
</dbReference>
<comment type="caution">
    <text evidence="3">The sequence shown here is derived from an EMBL/GenBank/DDBJ whole genome shotgun (WGS) entry which is preliminary data.</text>
</comment>